<evidence type="ECO:0000256" key="1">
    <source>
        <dbReference type="SAM" id="SignalP"/>
    </source>
</evidence>
<evidence type="ECO:0000313" key="3">
    <source>
        <dbReference type="EMBL" id="GMH64634.1"/>
    </source>
</evidence>
<name>A0A9W7A2E6_9STRA</name>
<dbReference type="GO" id="GO:0005509">
    <property type="term" value="F:calcium ion binding"/>
    <property type="evidence" value="ECO:0007669"/>
    <property type="project" value="InterPro"/>
</dbReference>
<feature type="chain" id="PRO_5040971829" description="EF-hand domain-containing protein" evidence="1">
    <location>
        <begin position="21"/>
        <end position="336"/>
    </location>
</feature>
<evidence type="ECO:0000313" key="4">
    <source>
        <dbReference type="Proteomes" id="UP001162640"/>
    </source>
</evidence>
<dbReference type="InterPro" id="IPR002048">
    <property type="entry name" value="EF_hand_dom"/>
</dbReference>
<evidence type="ECO:0000259" key="2">
    <source>
        <dbReference type="PROSITE" id="PS50222"/>
    </source>
</evidence>
<dbReference type="Gene3D" id="1.10.238.10">
    <property type="entry name" value="EF-hand"/>
    <property type="match status" value="1"/>
</dbReference>
<dbReference type="Proteomes" id="UP001162640">
    <property type="component" value="Unassembled WGS sequence"/>
</dbReference>
<protein>
    <recommendedName>
        <fullName evidence="2">EF-hand domain-containing protein</fullName>
    </recommendedName>
</protein>
<sequence length="336" mass="37447">MNLTSMSLVIFLLCLPQTLPFRPRLTFRHPSRAKGSLNAVENDSTSPYQIQFQSKISALNSFSSYDLLNLKKPSHARLFLGARAASTEPLVIKAFSALYEDMSVLRLGGNMMFSYLMTRGEESKTKTDLERTNLESQYHRTITKEEFLSTHSLFRAIDVNNDSVLSRAELSDAFSTTLLRFNTDVDTFLFSASPDPNSSSSTSLKSLEFEEFILALLEAVEESDGMVTMEDLIQINEGSVKGSGEEEEEIRVECNKSERFDMMLEQVRVWEEGGLTAEGRSGDILAGTYAGAKNPEIVQALKVAYTSYSALRLAGDLIFKLLKAVMSRKMKGGDKI</sequence>
<dbReference type="SUPFAM" id="SSF47473">
    <property type="entry name" value="EF-hand"/>
    <property type="match status" value="1"/>
</dbReference>
<dbReference type="AlphaFoldDB" id="A0A9W7A2E6"/>
<proteinExistence type="predicted"/>
<organism evidence="3 4">
    <name type="scientific">Triparma laevis f. inornata</name>
    <dbReference type="NCBI Taxonomy" id="1714386"/>
    <lineage>
        <taxon>Eukaryota</taxon>
        <taxon>Sar</taxon>
        <taxon>Stramenopiles</taxon>
        <taxon>Ochrophyta</taxon>
        <taxon>Bolidophyceae</taxon>
        <taxon>Parmales</taxon>
        <taxon>Triparmaceae</taxon>
        <taxon>Triparma</taxon>
    </lineage>
</organism>
<reference evidence="4" key="1">
    <citation type="journal article" date="2023" name="Commun. Biol.">
        <title>Genome analysis of Parmales, the sister group of diatoms, reveals the evolutionary specialization of diatoms from phago-mixotrophs to photoautotrophs.</title>
        <authorList>
            <person name="Ban H."/>
            <person name="Sato S."/>
            <person name="Yoshikawa S."/>
            <person name="Yamada K."/>
            <person name="Nakamura Y."/>
            <person name="Ichinomiya M."/>
            <person name="Sato N."/>
            <person name="Blanc-Mathieu R."/>
            <person name="Endo H."/>
            <person name="Kuwata A."/>
            <person name="Ogata H."/>
        </authorList>
    </citation>
    <scope>NUCLEOTIDE SEQUENCE [LARGE SCALE GENOMIC DNA]</scope>
</reference>
<gene>
    <name evidence="3" type="ORF">TL16_g04009</name>
</gene>
<comment type="caution">
    <text evidence="3">The sequence shown here is derived from an EMBL/GenBank/DDBJ whole genome shotgun (WGS) entry which is preliminary data.</text>
</comment>
<feature type="domain" description="EF-hand" evidence="2">
    <location>
        <begin position="145"/>
        <end position="180"/>
    </location>
</feature>
<keyword evidence="1" id="KW-0732">Signal</keyword>
<dbReference type="EMBL" id="BLQM01000108">
    <property type="protein sequence ID" value="GMH64634.1"/>
    <property type="molecule type" value="Genomic_DNA"/>
</dbReference>
<dbReference type="PROSITE" id="PS50222">
    <property type="entry name" value="EF_HAND_2"/>
    <property type="match status" value="1"/>
</dbReference>
<feature type="signal peptide" evidence="1">
    <location>
        <begin position="1"/>
        <end position="20"/>
    </location>
</feature>
<dbReference type="InterPro" id="IPR011992">
    <property type="entry name" value="EF-hand-dom_pair"/>
</dbReference>
<accession>A0A9W7A2E6</accession>